<dbReference type="InterPro" id="IPR001296">
    <property type="entry name" value="Glyco_trans_1"/>
</dbReference>
<dbReference type="EMBL" id="BARW01021767">
    <property type="protein sequence ID" value="GAI91763.1"/>
    <property type="molecule type" value="Genomic_DNA"/>
</dbReference>
<dbReference type="SUPFAM" id="SSF53756">
    <property type="entry name" value="UDP-Glycosyltransferase/glycogen phosphorylase"/>
    <property type="match status" value="1"/>
</dbReference>
<accession>X1SFM3</accession>
<feature type="non-terminal residue" evidence="2">
    <location>
        <position position="1"/>
    </location>
</feature>
<dbReference type="AlphaFoldDB" id="X1SFM3"/>
<sequence length="142" mass="15808">GLEEEEYGLNLTVIEEIHHHPQIITLGRKTNPQEYIAAMDVVVLPSYREGFGIVAIEAQAMGVPVITTDIPGPQDAIINGETGMLIPAADQESLMAAMHKLKNDRGLLKSMGDKGILFVRENFEQGMFWEKVLEHRLSLLTR</sequence>
<feature type="domain" description="Glycosyl transferase family 1" evidence="1">
    <location>
        <begin position="20"/>
        <end position="115"/>
    </location>
</feature>
<organism evidence="2">
    <name type="scientific">marine sediment metagenome</name>
    <dbReference type="NCBI Taxonomy" id="412755"/>
    <lineage>
        <taxon>unclassified sequences</taxon>
        <taxon>metagenomes</taxon>
        <taxon>ecological metagenomes</taxon>
    </lineage>
</organism>
<proteinExistence type="predicted"/>
<dbReference type="PANTHER" id="PTHR12526:SF630">
    <property type="entry name" value="GLYCOSYLTRANSFERASE"/>
    <property type="match status" value="1"/>
</dbReference>
<reference evidence="2" key="1">
    <citation type="journal article" date="2014" name="Front. Microbiol.">
        <title>High frequency of phylogenetically diverse reductive dehalogenase-homologous genes in deep subseafloor sedimentary metagenomes.</title>
        <authorList>
            <person name="Kawai M."/>
            <person name="Futagami T."/>
            <person name="Toyoda A."/>
            <person name="Takaki Y."/>
            <person name="Nishi S."/>
            <person name="Hori S."/>
            <person name="Arai W."/>
            <person name="Tsubouchi T."/>
            <person name="Morono Y."/>
            <person name="Uchiyama I."/>
            <person name="Ito T."/>
            <person name="Fujiyama A."/>
            <person name="Inagaki F."/>
            <person name="Takami H."/>
        </authorList>
    </citation>
    <scope>NUCLEOTIDE SEQUENCE</scope>
    <source>
        <strain evidence="2">Expedition CK06-06</strain>
    </source>
</reference>
<dbReference type="PANTHER" id="PTHR12526">
    <property type="entry name" value="GLYCOSYLTRANSFERASE"/>
    <property type="match status" value="1"/>
</dbReference>
<dbReference type="Gene3D" id="3.40.50.2000">
    <property type="entry name" value="Glycogen Phosphorylase B"/>
    <property type="match status" value="1"/>
</dbReference>
<dbReference type="Pfam" id="PF00534">
    <property type="entry name" value="Glycos_transf_1"/>
    <property type="match status" value="1"/>
</dbReference>
<evidence type="ECO:0000313" key="2">
    <source>
        <dbReference type="EMBL" id="GAI91763.1"/>
    </source>
</evidence>
<comment type="caution">
    <text evidence="2">The sequence shown here is derived from an EMBL/GenBank/DDBJ whole genome shotgun (WGS) entry which is preliminary data.</text>
</comment>
<gene>
    <name evidence="2" type="ORF">S12H4_36509</name>
</gene>
<evidence type="ECO:0000259" key="1">
    <source>
        <dbReference type="Pfam" id="PF00534"/>
    </source>
</evidence>
<protein>
    <recommendedName>
        <fullName evidence="1">Glycosyl transferase family 1 domain-containing protein</fullName>
    </recommendedName>
</protein>
<name>X1SFM3_9ZZZZ</name>
<dbReference type="GO" id="GO:0016757">
    <property type="term" value="F:glycosyltransferase activity"/>
    <property type="evidence" value="ECO:0007669"/>
    <property type="project" value="InterPro"/>
</dbReference>